<dbReference type="OrthoDB" id="9771846at2"/>
<dbReference type="KEGG" id="alq:C7Y71_004875"/>
<feature type="domain" description="Glycosyltransferase 2-like" evidence="4">
    <location>
        <begin position="6"/>
        <end position="186"/>
    </location>
</feature>
<accession>A0A5P8E5T5</accession>
<dbReference type="SUPFAM" id="SSF53448">
    <property type="entry name" value="Nucleotide-diphospho-sugar transferases"/>
    <property type="match status" value="1"/>
</dbReference>
<evidence type="ECO:0000259" key="4">
    <source>
        <dbReference type="Pfam" id="PF00535"/>
    </source>
</evidence>
<dbReference type="InterPro" id="IPR029044">
    <property type="entry name" value="Nucleotide-diphossugar_trans"/>
</dbReference>
<keyword evidence="3 5" id="KW-0808">Transferase</keyword>
<dbReference type="AlphaFoldDB" id="A0A5P8E5T5"/>
<evidence type="ECO:0000313" key="5">
    <source>
        <dbReference type="EMBL" id="QFQ12399.1"/>
    </source>
</evidence>
<dbReference type="Pfam" id="PF00535">
    <property type="entry name" value="Glycos_transf_2"/>
    <property type="match status" value="1"/>
</dbReference>
<organism evidence="5 6">
    <name type="scientific">Pseudoprevotella muciniphila</name>
    <dbReference type="NCBI Taxonomy" id="2133944"/>
    <lineage>
        <taxon>Bacteria</taxon>
        <taxon>Pseudomonadati</taxon>
        <taxon>Bacteroidota</taxon>
        <taxon>Bacteroidia</taxon>
        <taxon>Bacteroidales</taxon>
        <taxon>Prevotellaceae</taxon>
        <taxon>Pseudoprevotella</taxon>
    </lineage>
</organism>
<comment type="similarity">
    <text evidence="1">Belongs to the glycosyltransferase 2 family.</text>
</comment>
<proteinExistence type="inferred from homology"/>
<dbReference type="InterPro" id="IPR001173">
    <property type="entry name" value="Glyco_trans_2-like"/>
</dbReference>
<dbReference type="GO" id="GO:0016757">
    <property type="term" value="F:glycosyltransferase activity"/>
    <property type="evidence" value="ECO:0007669"/>
    <property type="project" value="UniProtKB-KW"/>
</dbReference>
<dbReference type="Gene3D" id="3.90.550.10">
    <property type="entry name" value="Spore Coat Polysaccharide Biosynthesis Protein SpsA, Chain A"/>
    <property type="match status" value="1"/>
</dbReference>
<evidence type="ECO:0000256" key="3">
    <source>
        <dbReference type="ARBA" id="ARBA00022679"/>
    </source>
</evidence>
<keyword evidence="2" id="KW-0328">Glycosyltransferase</keyword>
<sequence length="308" mass="35914">MDFFVSFIILNYNTSNLVVACVDSIRKFVGDIQYEVIVVDNNSSKEEKQKLHVCLSDDTQIIESRWNGGFGSGNMLGALFAKGDYYCFLNSDIELVEDCITPLCNYLSSNKDVGVITPQQLDGKGQRVKSFFHKSCIRHELIGDSLYEWLYPSEYPNRKKQYNQPVSAFQINGCFMLFDAQKFWEIGGFDENIFLYMEEYDIGMRMRIKGWKCVCYPTLFFKHFGASSTKKIHKLPKRERYISKIYTYSKFHGILLSFIFRYIVILKLLVKPSKWYIIPSLVGGDTLAHSMRNKLWMKNKKNNSVRYV</sequence>
<protein>
    <submittedName>
        <fullName evidence="5">Glycosyltransferase family 2 protein</fullName>
    </submittedName>
</protein>
<dbReference type="RefSeq" id="WP_111897264.1">
    <property type="nucleotide sequence ID" value="NZ_CP033459.1"/>
</dbReference>
<evidence type="ECO:0000256" key="1">
    <source>
        <dbReference type="ARBA" id="ARBA00006739"/>
    </source>
</evidence>
<evidence type="ECO:0000256" key="2">
    <source>
        <dbReference type="ARBA" id="ARBA00022676"/>
    </source>
</evidence>
<keyword evidence="6" id="KW-1185">Reference proteome</keyword>
<name>A0A5P8E5T5_9BACT</name>
<dbReference type="PANTHER" id="PTHR43179:SF12">
    <property type="entry name" value="GALACTOFURANOSYLTRANSFERASE GLFT2"/>
    <property type="match status" value="1"/>
</dbReference>
<dbReference type="PANTHER" id="PTHR43179">
    <property type="entry name" value="RHAMNOSYLTRANSFERASE WBBL"/>
    <property type="match status" value="1"/>
</dbReference>
<reference evidence="5 6" key="1">
    <citation type="submission" date="2018-11" db="EMBL/GenBank/DDBJ databases">
        <authorList>
            <person name="Na S.W."/>
            <person name="Baik M."/>
        </authorList>
    </citation>
    <scope>NUCLEOTIDE SEQUENCE [LARGE SCALE GENOMIC DNA]</scope>
    <source>
        <strain evidence="5 6">E39</strain>
    </source>
</reference>
<dbReference type="EMBL" id="CP033459">
    <property type="protein sequence ID" value="QFQ12399.1"/>
    <property type="molecule type" value="Genomic_DNA"/>
</dbReference>
<dbReference type="CDD" id="cd04186">
    <property type="entry name" value="GT_2_like_c"/>
    <property type="match status" value="1"/>
</dbReference>
<dbReference type="Proteomes" id="UP000249375">
    <property type="component" value="Chromosome"/>
</dbReference>
<evidence type="ECO:0000313" key="6">
    <source>
        <dbReference type="Proteomes" id="UP000249375"/>
    </source>
</evidence>
<gene>
    <name evidence="5" type="ORF">C7Y71_004875</name>
</gene>